<reference evidence="1" key="1">
    <citation type="submission" date="2018-02" db="EMBL/GenBank/DDBJ databases">
        <title>Rhizophora mucronata_Transcriptome.</title>
        <authorList>
            <person name="Meera S.P."/>
            <person name="Sreeshan A."/>
            <person name="Augustine A."/>
        </authorList>
    </citation>
    <scope>NUCLEOTIDE SEQUENCE</scope>
    <source>
        <tissue evidence="1">Leaf</tissue>
    </source>
</reference>
<evidence type="ECO:0000313" key="1">
    <source>
        <dbReference type="EMBL" id="MBX50023.1"/>
    </source>
</evidence>
<dbReference type="EMBL" id="GGEC01069539">
    <property type="protein sequence ID" value="MBX50023.1"/>
    <property type="molecule type" value="Transcribed_RNA"/>
</dbReference>
<proteinExistence type="predicted"/>
<accession>A0A2P2P5U4</accession>
<organism evidence="1">
    <name type="scientific">Rhizophora mucronata</name>
    <name type="common">Asiatic mangrove</name>
    <dbReference type="NCBI Taxonomy" id="61149"/>
    <lineage>
        <taxon>Eukaryota</taxon>
        <taxon>Viridiplantae</taxon>
        <taxon>Streptophyta</taxon>
        <taxon>Embryophyta</taxon>
        <taxon>Tracheophyta</taxon>
        <taxon>Spermatophyta</taxon>
        <taxon>Magnoliopsida</taxon>
        <taxon>eudicotyledons</taxon>
        <taxon>Gunneridae</taxon>
        <taxon>Pentapetalae</taxon>
        <taxon>rosids</taxon>
        <taxon>fabids</taxon>
        <taxon>Malpighiales</taxon>
        <taxon>Rhizophoraceae</taxon>
        <taxon>Rhizophora</taxon>
    </lineage>
</organism>
<dbReference type="AlphaFoldDB" id="A0A2P2P5U4"/>
<sequence length="30" mass="3308">MGQEIEQSTVQACGVSTQLVQNFVGIFDFM</sequence>
<name>A0A2P2P5U4_RHIMU</name>
<protein>
    <submittedName>
        <fullName evidence="1">Uncharacterized protein</fullName>
    </submittedName>
</protein>